<dbReference type="Pfam" id="PF02634">
    <property type="entry name" value="FdhD-NarQ"/>
    <property type="match status" value="1"/>
</dbReference>
<dbReference type="Proteomes" id="UP000030624">
    <property type="component" value="Chromosome"/>
</dbReference>
<keyword evidence="1" id="KW-0963">Cytoplasm</keyword>
<dbReference type="Gene3D" id="3.40.140.10">
    <property type="entry name" value="Cytidine Deaminase, domain 2"/>
    <property type="match status" value="1"/>
</dbReference>
<dbReference type="InterPro" id="IPR003786">
    <property type="entry name" value="FdhD"/>
</dbReference>
<dbReference type="KEGG" id="gac:GACE_0152"/>
<dbReference type="HOGENOM" id="CLU_056887_4_2_2"/>
<dbReference type="GeneID" id="24796752"/>
<sequence length="222" mass="24365">MEIFEVGKRLEIGKEFEFKIIAGNRVIRLFCTPVNLEELVMGFLITEGLSSSPEVIVEGDVAVAKVDRNFDTAINSSGCAGVYVDEKLNPVKPGFRFSMNFIENFVEKLEGDYYRRTRAYHTALVISKNGDFVRAFDVGRHNAVDKAIGLAYRNRFDFSSSFLLLSGRITAGIVKKCIRAGIPLVVSKAAILDLAVDYCKKYGLSAVSFATGLALNSGAIEA</sequence>
<organism evidence="3 4">
    <name type="scientific">Geoglobus acetivorans</name>
    <dbReference type="NCBI Taxonomy" id="565033"/>
    <lineage>
        <taxon>Archaea</taxon>
        <taxon>Methanobacteriati</taxon>
        <taxon>Methanobacteriota</taxon>
        <taxon>Archaeoglobi</taxon>
        <taxon>Archaeoglobales</taxon>
        <taxon>Archaeoglobaceae</taxon>
        <taxon>Geoglobus</taxon>
    </lineage>
</organism>
<keyword evidence="2" id="KW-0501">Molybdenum cofactor biosynthesis</keyword>
<dbReference type="RefSeq" id="WP_048090363.1">
    <property type="nucleotide sequence ID" value="NZ_CP009552.1"/>
</dbReference>
<evidence type="ECO:0000256" key="1">
    <source>
        <dbReference type="ARBA" id="ARBA00022490"/>
    </source>
</evidence>
<dbReference type="PIRSF" id="PIRSF015626">
    <property type="entry name" value="FdhD"/>
    <property type="match status" value="1"/>
</dbReference>
<gene>
    <name evidence="3" type="ORF">GACE_0152</name>
</gene>
<accession>A0A0A7GB24</accession>
<dbReference type="STRING" id="565033.GACE_0152"/>
<dbReference type="Gene3D" id="3.10.20.10">
    <property type="match status" value="1"/>
</dbReference>
<evidence type="ECO:0000313" key="3">
    <source>
        <dbReference type="EMBL" id="AIY89209.1"/>
    </source>
</evidence>
<dbReference type="PANTHER" id="PTHR30592">
    <property type="entry name" value="FORMATE DEHYDROGENASE"/>
    <property type="match status" value="1"/>
</dbReference>
<dbReference type="GO" id="GO:0016783">
    <property type="term" value="F:sulfurtransferase activity"/>
    <property type="evidence" value="ECO:0007669"/>
    <property type="project" value="InterPro"/>
</dbReference>
<dbReference type="NCBIfam" id="TIGR00129">
    <property type="entry name" value="fdhD_narQ"/>
    <property type="match status" value="1"/>
</dbReference>
<proteinExistence type="predicted"/>
<evidence type="ECO:0000256" key="2">
    <source>
        <dbReference type="ARBA" id="ARBA00023150"/>
    </source>
</evidence>
<dbReference type="SUPFAM" id="SSF53927">
    <property type="entry name" value="Cytidine deaminase-like"/>
    <property type="match status" value="1"/>
</dbReference>
<dbReference type="InterPro" id="IPR016193">
    <property type="entry name" value="Cytidine_deaminase-like"/>
</dbReference>
<dbReference type="PANTHER" id="PTHR30592:SF1">
    <property type="entry name" value="SULFUR CARRIER PROTEIN FDHD"/>
    <property type="match status" value="1"/>
</dbReference>
<dbReference type="GO" id="GO:0006777">
    <property type="term" value="P:Mo-molybdopterin cofactor biosynthetic process"/>
    <property type="evidence" value="ECO:0007669"/>
    <property type="project" value="UniProtKB-KW"/>
</dbReference>
<evidence type="ECO:0000313" key="4">
    <source>
        <dbReference type="Proteomes" id="UP000030624"/>
    </source>
</evidence>
<protein>
    <submittedName>
        <fullName evidence="3">Formate dehydrogenase family accessory protein FdhD</fullName>
    </submittedName>
</protein>
<name>A0A0A7GB24_GEOAI</name>
<dbReference type="eggNOG" id="arCOG04358">
    <property type="taxonomic scope" value="Archaea"/>
</dbReference>
<dbReference type="EMBL" id="CP009552">
    <property type="protein sequence ID" value="AIY89209.1"/>
    <property type="molecule type" value="Genomic_DNA"/>
</dbReference>
<dbReference type="AlphaFoldDB" id="A0A0A7GB24"/>
<reference evidence="3 4" key="1">
    <citation type="journal article" date="2015" name="Appl. Environ. Microbiol.">
        <title>The Geoglobus acetivorans genome: Fe(III) reduction, acetate utilization, autotrophic growth, and degradation of aromatic compounds in a hyperthermophilic archaeon.</title>
        <authorList>
            <person name="Mardanov A.V."/>
            <person name="Slododkina G.B."/>
            <person name="Slobodkin A.I."/>
            <person name="Beletsky A.V."/>
            <person name="Gavrilov S.N."/>
            <person name="Kublanov I.V."/>
            <person name="Bonch-Osmolovskaya E.A."/>
            <person name="Skryabin K.G."/>
            <person name="Ravin N.V."/>
        </authorList>
    </citation>
    <scope>NUCLEOTIDE SEQUENCE [LARGE SCALE GENOMIC DNA]</scope>
    <source>
        <strain evidence="3 4">SBH6</strain>
    </source>
</reference>